<dbReference type="HOGENOM" id="CLU_144084_1_0_0"/>
<dbReference type="OrthoDB" id="7061637at2"/>
<dbReference type="InterPro" id="IPR029000">
    <property type="entry name" value="Cyclophilin-like_dom_sf"/>
</dbReference>
<dbReference type="InParanoid" id="F8ACV5"/>
<dbReference type="EMBL" id="CP002683">
    <property type="protein sequence ID" value="AEH44746.1"/>
    <property type="molecule type" value="Genomic_DNA"/>
</dbReference>
<dbReference type="InterPro" id="IPR025658">
    <property type="entry name" value="Cyclophilin_TM1367"/>
</dbReference>
<dbReference type="PIRSF" id="PIRSF006456">
    <property type="entry name" value="UCP006456"/>
    <property type="match status" value="1"/>
</dbReference>
<name>F8ACV5_THEID</name>
<dbReference type="AlphaFoldDB" id="F8ACV5"/>
<dbReference type="InterPro" id="IPR007256">
    <property type="entry name" value="TM1367-like"/>
</dbReference>
<reference evidence="3" key="1">
    <citation type="submission" date="2011-04" db="EMBL/GenBank/DDBJ databases">
        <title>The complete genome of Thermodesulfatator indicus DSM 15286.</title>
        <authorList>
            <person name="Lucas S."/>
            <person name="Copeland A."/>
            <person name="Lapidus A."/>
            <person name="Bruce D."/>
            <person name="Goodwin L."/>
            <person name="Pitluck S."/>
            <person name="Peters L."/>
            <person name="Kyrpides N."/>
            <person name="Mavromatis K."/>
            <person name="Pagani I."/>
            <person name="Ivanova N."/>
            <person name="Saunders L."/>
            <person name="Detter J.C."/>
            <person name="Tapia R."/>
            <person name="Han C."/>
            <person name="Land M."/>
            <person name="Hauser L."/>
            <person name="Markowitz V."/>
            <person name="Cheng J.-F."/>
            <person name="Hugenholtz P."/>
            <person name="Woyke T."/>
            <person name="Wu D."/>
            <person name="Spring S."/>
            <person name="Schroeder M."/>
            <person name="Brambilla E."/>
            <person name="Klenk H.-P."/>
            <person name="Eisen J.A."/>
        </authorList>
    </citation>
    <scope>NUCLEOTIDE SEQUENCE [LARGE SCALE GENOMIC DNA]</scope>
    <source>
        <strain evidence="3">DSM 15286 / JCM 11887 / CIR29812</strain>
    </source>
</reference>
<reference evidence="2 3" key="2">
    <citation type="journal article" date="2012" name="Stand. Genomic Sci.">
        <title>Complete genome sequence of the thermophilic sulfate-reducing ocean bacterium Thermodesulfatator indicus type strain (CIR29812(T)).</title>
        <authorList>
            <person name="Anderson I."/>
            <person name="Saunders E."/>
            <person name="Lapidus A."/>
            <person name="Nolan M."/>
            <person name="Lucas S."/>
            <person name="Tice H."/>
            <person name="Del Rio T.G."/>
            <person name="Cheng J.F."/>
            <person name="Han C."/>
            <person name="Tapia R."/>
            <person name="Goodwin L.A."/>
            <person name="Pitluck S."/>
            <person name="Liolios K."/>
            <person name="Mavromatis K."/>
            <person name="Pagani I."/>
            <person name="Ivanova N."/>
            <person name="Mikhailova N."/>
            <person name="Pati A."/>
            <person name="Chen A."/>
            <person name="Palaniappan K."/>
            <person name="Land M."/>
            <person name="Hauser L."/>
            <person name="Jeffries C.D."/>
            <person name="Chang Y.J."/>
            <person name="Brambilla E.M."/>
            <person name="Rohde M."/>
            <person name="Spring S."/>
            <person name="Goker M."/>
            <person name="Detter J.C."/>
            <person name="Woyke T."/>
            <person name="Bristow J."/>
            <person name="Eisen J.A."/>
            <person name="Markowitz V."/>
            <person name="Hugenholtz P."/>
            <person name="Kyrpides N.C."/>
            <person name="Klenk H.P."/>
        </authorList>
    </citation>
    <scope>NUCLEOTIDE SEQUENCE [LARGE SCALE GENOMIC DNA]</scope>
    <source>
        <strain evidence="3">DSM 15286 / JCM 11887 / CIR29812</strain>
    </source>
</reference>
<dbReference type="Proteomes" id="UP000006793">
    <property type="component" value="Chromosome"/>
</dbReference>
<organism evidence="2 3">
    <name type="scientific">Thermodesulfatator indicus (strain DSM 15286 / JCM 11887 / CIR29812)</name>
    <dbReference type="NCBI Taxonomy" id="667014"/>
    <lineage>
        <taxon>Bacteria</taxon>
        <taxon>Pseudomonadati</taxon>
        <taxon>Thermodesulfobacteriota</taxon>
        <taxon>Thermodesulfobacteria</taxon>
        <taxon>Thermodesulfobacteriales</taxon>
        <taxon>Thermodesulfatatoraceae</taxon>
        <taxon>Thermodesulfatator</taxon>
    </lineage>
</organism>
<dbReference type="KEGG" id="tid:Thein_0869"/>
<dbReference type="PaxDb" id="667014-Thein_0869"/>
<dbReference type="Pfam" id="PF04126">
    <property type="entry name" value="Cyclophil_like"/>
    <property type="match status" value="1"/>
</dbReference>
<evidence type="ECO:0000313" key="2">
    <source>
        <dbReference type="EMBL" id="AEH44746.1"/>
    </source>
</evidence>
<sequence length="122" mass="13324">MKLKLIFDEIVAEIELADTPCAKAIFEAAPFTSRVNLWGEEIYFATPVAFGLDETAKEVVELGDVGYWPDGKALCLFFGKTPISTPSEIRPASAVNIVGKILSPLEDLKRVPEGLEVKVEKA</sequence>
<dbReference type="RefSeq" id="WP_013907489.1">
    <property type="nucleotide sequence ID" value="NC_015681.1"/>
</dbReference>
<dbReference type="eggNOG" id="COG2164">
    <property type="taxonomic scope" value="Bacteria"/>
</dbReference>
<evidence type="ECO:0000259" key="1">
    <source>
        <dbReference type="Pfam" id="PF04126"/>
    </source>
</evidence>
<keyword evidence="3" id="KW-1185">Reference proteome</keyword>
<dbReference type="SUPFAM" id="SSF50891">
    <property type="entry name" value="Cyclophilin-like"/>
    <property type="match status" value="1"/>
</dbReference>
<dbReference type="STRING" id="667014.Thein_0869"/>
<protein>
    <recommendedName>
        <fullName evidence="1">Cyclophilin TM1367-like domain-containing protein</fullName>
    </recommendedName>
</protein>
<accession>F8ACV5</accession>
<proteinExistence type="predicted"/>
<feature type="domain" description="Cyclophilin TM1367-like" evidence="1">
    <location>
        <begin position="1"/>
        <end position="120"/>
    </location>
</feature>
<evidence type="ECO:0000313" key="3">
    <source>
        <dbReference type="Proteomes" id="UP000006793"/>
    </source>
</evidence>
<gene>
    <name evidence="2" type="ordered locus">Thein_0869</name>
</gene>
<dbReference type="Gene3D" id="2.40.100.20">
    <property type="match status" value="1"/>
</dbReference>
<dbReference type="PATRIC" id="fig|667014.3.peg.891"/>